<dbReference type="Proteomes" id="UP000619788">
    <property type="component" value="Unassembled WGS sequence"/>
</dbReference>
<evidence type="ECO:0000256" key="3">
    <source>
        <dbReference type="ARBA" id="ARBA00022801"/>
    </source>
</evidence>
<dbReference type="InterPro" id="IPR004130">
    <property type="entry name" value="Gpn"/>
</dbReference>
<proteinExistence type="inferred from homology"/>
<keyword evidence="5" id="KW-0067">ATP-binding</keyword>
<keyword evidence="6" id="KW-1185">Reference proteome</keyword>
<dbReference type="GO" id="GO:0005524">
    <property type="term" value="F:ATP binding"/>
    <property type="evidence" value="ECO:0007669"/>
    <property type="project" value="UniProtKB-KW"/>
</dbReference>
<evidence type="ECO:0000313" key="5">
    <source>
        <dbReference type="EMBL" id="GIH93979.1"/>
    </source>
</evidence>
<organism evidence="5 6">
    <name type="scientific">Planobispora siamensis</name>
    <dbReference type="NCBI Taxonomy" id="936338"/>
    <lineage>
        <taxon>Bacteria</taxon>
        <taxon>Bacillati</taxon>
        <taxon>Actinomycetota</taxon>
        <taxon>Actinomycetes</taxon>
        <taxon>Streptosporangiales</taxon>
        <taxon>Streptosporangiaceae</taxon>
        <taxon>Planobispora</taxon>
    </lineage>
</organism>
<dbReference type="GO" id="GO:0005525">
    <property type="term" value="F:GTP binding"/>
    <property type="evidence" value="ECO:0007669"/>
    <property type="project" value="UniProtKB-KW"/>
</dbReference>
<reference evidence="5 6" key="1">
    <citation type="submission" date="2021-01" db="EMBL/GenBank/DDBJ databases">
        <title>Whole genome shotgun sequence of Planobispora siamensis NBRC 107568.</title>
        <authorList>
            <person name="Komaki H."/>
            <person name="Tamura T."/>
        </authorList>
    </citation>
    <scope>NUCLEOTIDE SEQUENCE [LARGE SCALE GENOMIC DNA]</scope>
    <source>
        <strain evidence="5 6">NBRC 107568</strain>
    </source>
</reference>
<dbReference type="EMBL" id="BOOJ01000036">
    <property type="protein sequence ID" value="GIH93979.1"/>
    <property type="molecule type" value="Genomic_DNA"/>
</dbReference>
<dbReference type="InterPro" id="IPR052705">
    <property type="entry name" value="Gliding_Motility_GTPase"/>
</dbReference>
<name>A0A8J3WKD1_9ACTN</name>
<dbReference type="RefSeq" id="WP_204066116.1">
    <property type="nucleotide sequence ID" value="NZ_BOOJ01000036.1"/>
</dbReference>
<protein>
    <submittedName>
        <fullName evidence="5">ATP-binding protein</fullName>
    </submittedName>
</protein>
<dbReference type="GO" id="GO:0016787">
    <property type="term" value="F:hydrolase activity"/>
    <property type="evidence" value="ECO:0007669"/>
    <property type="project" value="UniProtKB-KW"/>
</dbReference>
<dbReference type="PANTHER" id="PTHR42708">
    <property type="entry name" value="ATP/GTP-BINDING PROTEIN-RELATED"/>
    <property type="match status" value="1"/>
</dbReference>
<keyword evidence="3" id="KW-0378">Hydrolase</keyword>
<sequence>MDFEPSDEPVALKILIAGGFGVGKTTLVGAISEIRPLRTEEVLSDRGIGIDDVEGVEGKTTTTVAMDFGRITIREGLVVYLFGTPGQERFWFMWDELSYGALGAVVLADTRRLTDCFPSIDYFEQRGTPFIVAVNCFDGADRYDTEDVRSALDLDPDVPVLMCDVRRRASAKTVLITLVEHSLKVLTASQSSS</sequence>
<dbReference type="PANTHER" id="PTHR42708:SF1">
    <property type="entry name" value="GLIDING MOTILITY PROTEIN MGLA"/>
    <property type="match status" value="1"/>
</dbReference>
<dbReference type="InterPro" id="IPR027417">
    <property type="entry name" value="P-loop_NTPase"/>
</dbReference>
<dbReference type="Pfam" id="PF03029">
    <property type="entry name" value="ATP_bind_1"/>
    <property type="match status" value="1"/>
</dbReference>
<evidence type="ECO:0000313" key="6">
    <source>
        <dbReference type="Proteomes" id="UP000619788"/>
    </source>
</evidence>
<keyword evidence="4" id="KW-0342">GTP-binding</keyword>
<dbReference type="Gene3D" id="3.40.50.300">
    <property type="entry name" value="P-loop containing nucleotide triphosphate hydrolases"/>
    <property type="match status" value="1"/>
</dbReference>
<keyword evidence="2" id="KW-0547">Nucleotide-binding</keyword>
<dbReference type="AlphaFoldDB" id="A0A8J3WKD1"/>
<comment type="caution">
    <text evidence="5">The sequence shown here is derived from an EMBL/GenBank/DDBJ whole genome shotgun (WGS) entry which is preliminary data.</text>
</comment>
<evidence type="ECO:0000256" key="1">
    <source>
        <dbReference type="ARBA" id="ARBA00005290"/>
    </source>
</evidence>
<gene>
    <name evidence="5" type="ORF">Psi01_46090</name>
</gene>
<evidence type="ECO:0000256" key="2">
    <source>
        <dbReference type="ARBA" id="ARBA00022741"/>
    </source>
</evidence>
<accession>A0A8J3WKD1</accession>
<dbReference type="CDD" id="cd00882">
    <property type="entry name" value="Ras_like_GTPase"/>
    <property type="match status" value="1"/>
</dbReference>
<evidence type="ECO:0000256" key="4">
    <source>
        <dbReference type="ARBA" id="ARBA00023134"/>
    </source>
</evidence>
<dbReference type="SUPFAM" id="SSF52540">
    <property type="entry name" value="P-loop containing nucleoside triphosphate hydrolases"/>
    <property type="match status" value="1"/>
</dbReference>
<comment type="similarity">
    <text evidence="1">Belongs to the GPN-loop GTPase family.</text>
</comment>